<reference evidence="2" key="1">
    <citation type="submission" date="2023-11" db="EMBL/GenBank/DDBJ databases">
        <title>Genome assemblies of two species of porcelain crab, Petrolisthes cinctipes and Petrolisthes manimaculis (Anomura: Porcellanidae).</title>
        <authorList>
            <person name="Angst P."/>
        </authorList>
    </citation>
    <scope>NUCLEOTIDE SEQUENCE</scope>
    <source>
        <strain evidence="2">PB745_02</strain>
        <tissue evidence="2">Gill</tissue>
    </source>
</reference>
<comment type="caution">
    <text evidence="2">The sequence shown here is derived from an EMBL/GenBank/DDBJ whole genome shotgun (WGS) entry which is preliminary data.</text>
</comment>
<dbReference type="AlphaFoldDB" id="A0AAE1PA54"/>
<feature type="compositionally biased region" description="Basic and acidic residues" evidence="1">
    <location>
        <begin position="1"/>
        <end position="33"/>
    </location>
</feature>
<evidence type="ECO:0000256" key="1">
    <source>
        <dbReference type="SAM" id="MobiDB-lite"/>
    </source>
</evidence>
<evidence type="ECO:0000313" key="2">
    <source>
        <dbReference type="EMBL" id="KAK4304343.1"/>
    </source>
</evidence>
<organism evidence="2 3">
    <name type="scientific">Petrolisthes manimaculis</name>
    <dbReference type="NCBI Taxonomy" id="1843537"/>
    <lineage>
        <taxon>Eukaryota</taxon>
        <taxon>Metazoa</taxon>
        <taxon>Ecdysozoa</taxon>
        <taxon>Arthropoda</taxon>
        <taxon>Crustacea</taxon>
        <taxon>Multicrustacea</taxon>
        <taxon>Malacostraca</taxon>
        <taxon>Eumalacostraca</taxon>
        <taxon>Eucarida</taxon>
        <taxon>Decapoda</taxon>
        <taxon>Pleocyemata</taxon>
        <taxon>Anomura</taxon>
        <taxon>Galatheoidea</taxon>
        <taxon>Porcellanidae</taxon>
        <taxon>Petrolisthes</taxon>
    </lineage>
</organism>
<dbReference type="Proteomes" id="UP001292094">
    <property type="component" value="Unassembled WGS sequence"/>
</dbReference>
<proteinExistence type="predicted"/>
<accession>A0AAE1PA54</accession>
<dbReference type="EMBL" id="JAWZYT010002442">
    <property type="protein sequence ID" value="KAK4304343.1"/>
    <property type="molecule type" value="Genomic_DNA"/>
</dbReference>
<feature type="region of interest" description="Disordered" evidence="1">
    <location>
        <begin position="1"/>
        <end position="38"/>
    </location>
</feature>
<gene>
    <name evidence="2" type="ORF">Pmani_023701</name>
</gene>
<evidence type="ECO:0000313" key="3">
    <source>
        <dbReference type="Proteomes" id="UP001292094"/>
    </source>
</evidence>
<sequence>MERNKDGGKEVERSNEGGKEVERNKEGRRKEGRQAQGVILARDNETEVCLREICLRRHGKRNEEEVDD</sequence>
<protein>
    <submittedName>
        <fullName evidence="2">Uncharacterized protein</fullName>
    </submittedName>
</protein>
<name>A0AAE1PA54_9EUCA</name>
<keyword evidence="3" id="KW-1185">Reference proteome</keyword>